<name>A0A8J8JV57_9BACT</name>
<dbReference type="InterPro" id="IPR002816">
    <property type="entry name" value="TraB/PrgY/GumN_fam"/>
</dbReference>
<dbReference type="Proteomes" id="UP000598971">
    <property type="component" value="Unassembled WGS sequence"/>
</dbReference>
<dbReference type="AlphaFoldDB" id="A0A8J8JV57"/>
<evidence type="ECO:0000313" key="1">
    <source>
        <dbReference type="EMBL" id="NNV56269.1"/>
    </source>
</evidence>
<dbReference type="Pfam" id="PF01963">
    <property type="entry name" value="TraB_PrgY_gumN"/>
    <property type="match status" value="1"/>
</dbReference>
<dbReference type="PANTHER" id="PTHR40590:SF1">
    <property type="entry name" value="CYTOPLASMIC PROTEIN"/>
    <property type="match status" value="1"/>
</dbReference>
<proteinExistence type="predicted"/>
<dbReference type="PROSITE" id="PS51257">
    <property type="entry name" value="PROKAR_LIPOPROTEIN"/>
    <property type="match status" value="1"/>
</dbReference>
<comment type="caution">
    <text evidence="1">The sequence shown here is derived from an EMBL/GenBank/DDBJ whole genome shotgun (WGS) entry which is preliminary data.</text>
</comment>
<evidence type="ECO:0008006" key="3">
    <source>
        <dbReference type="Google" id="ProtNLM"/>
    </source>
</evidence>
<organism evidence="1 2">
    <name type="scientific">Limnovirga soli</name>
    <dbReference type="NCBI Taxonomy" id="2656915"/>
    <lineage>
        <taxon>Bacteria</taxon>
        <taxon>Pseudomonadati</taxon>
        <taxon>Bacteroidota</taxon>
        <taxon>Chitinophagia</taxon>
        <taxon>Chitinophagales</taxon>
        <taxon>Chitinophagaceae</taxon>
        <taxon>Limnovirga</taxon>
    </lineage>
</organism>
<evidence type="ECO:0000313" key="2">
    <source>
        <dbReference type="Proteomes" id="UP000598971"/>
    </source>
</evidence>
<protein>
    <recommendedName>
        <fullName evidence="3">TraB/GumN family protein</fullName>
    </recommendedName>
</protein>
<reference evidence="1" key="1">
    <citation type="submission" date="2019-10" db="EMBL/GenBank/DDBJ databases">
        <title>Draft genome sequence of Panacibacter sp. KCS-6.</title>
        <authorList>
            <person name="Yim K.J."/>
        </authorList>
    </citation>
    <scope>NUCLEOTIDE SEQUENCE</scope>
    <source>
        <strain evidence="1">KCS-6</strain>
    </source>
</reference>
<keyword evidence="2" id="KW-1185">Reference proteome</keyword>
<gene>
    <name evidence="1" type="ORF">GD597_12425</name>
</gene>
<dbReference type="PANTHER" id="PTHR40590">
    <property type="entry name" value="CYTOPLASMIC PROTEIN-RELATED"/>
    <property type="match status" value="1"/>
</dbReference>
<dbReference type="InterPro" id="IPR047111">
    <property type="entry name" value="YbaP-like"/>
</dbReference>
<dbReference type="CDD" id="cd14789">
    <property type="entry name" value="Tiki"/>
    <property type="match status" value="1"/>
</dbReference>
<dbReference type="RefSeq" id="WP_171608209.1">
    <property type="nucleotide sequence ID" value="NZ_WHPF01000008.1"/>
</dbReference>
<sequence length="299" mass="33386">MKYRLIKYTTLLLTLTGILSCESKSQFNTAANNKSLLWEVTGNGLQKPAYLYGTMHLLCKEDAKVSKNLSSVIQSVDEIYFEIDMDDMGQLLSGLTLGTMKHDTTLMKLYTPEEYNRIKAFFNAHGMGLQLTMFNKMQPMLVSSLVYEAILPCTVMGGIEMSIMQQAHTAKKEIKGLETAAFQAAILDSIPYATQAKELLYSIDHITDSEKETADMMALYKQQDLEKLLDFTLKTDGGTTEEAQDIMINQRNKNWVAQFPAITNKKSLLIAVGAGHLGGQNGVLNLLQQKGYQIRAIEN</sequence>
<dbReference type="EMBL" id="WHPF01000008">
    <property type="protein sequence ID" value="NNV56269.1"/>
    <property type="molecule type" value="Genomic_DNA"/>
</dbReference>
<accession>A0A8J8JV57</accession>